<evidence type="ECO:0000313" key="1">
    <source>
        <dbReference type="EMBL" id="CAR65407.1"/>
    </source>
</evidence>
<evidence type="ECO:0000313" key="2">
    <source>
        <dbReference type="Proteomes" id="UP000000599"/>
    </source>
</evidence>
<dbReference type="EMBL" id="CR382133">
    <property type="protein sequence ID" value="CAR65407.1"/>
    <property type="molecule type" value="Genomic_DNA"/>
</dbReference>
<protein>
    <submittedName>
        <fullName evidence="1">DEHA2A12408p</fullName>
    </submittedName>
</protein>
<dbReference type="VEuPathDB" id="FungiDB:DEHA2A12408g"/>
<keyword evidence="2" id="KW-1185">Reference proteome</keyword>
<dbReference type="Proteomes" id="UP000000599">
    <property type="component" value="Chromosome A"/>
</dbReference>
<accession>B5RSV1</accession>
<dbReference type="GeneID" id="8998098"/>
<name>B5RSV1_DEBHA</name>
<sequence length="64" mass="7361">MAEILQNMIVRNRRAAKPRKGAKDCRNAPQKRRVSMLLVQSAEMSTHKQQRLFSGCSTMTSFHK</sequence>
<dbReference type="RefSeq" id="XP_002770030.1">
    <property type="nucleotide sequence ID" value="XM_002769984.1"/>
</dbReference>
<reference evidence="1 2" key="1">
    <citation type="journal article" date="2004" name="Nature">
        <title>Genome evolution in yeasts.</title>
        <authorList>
            <consortium name="Genolevures"/>
            <person name="Dujon B."/>
            <person name="Sherman D."/>
            <person name="Fischer G."/>
            <person name="Durrens P."/>
            <person name="Casaregola S."/>
            <person name="Lafontaine I."/>
            <person name="de Montigny J."/>
            <person name="Marck C."/>
            <person name="Neuveglise C."/>
            <person name="Talla E."/>
            <person name="Goffard N."/>
            <person name="Frangeul L."/>
            <person name="Aigle M."/>
            <person name="Anthouard V."/>
            <person name="Babour A."/>
            <person name="Barbe V."/>
            <person name="Barnay S."/>
            <person name="Blanchin S."/>
            <person name="Beckerich J.M."/>
            <person name="Beyne E."/>
            <person name="Bleykasten C."/>
            <person name="Boisrame A."/>
            <person name="Boyer J."/>
            <person name="Cattolico L."/>
            <person name="Confanioleri F."/>
            <person name="de Daruvar A."/>
            <person name="Despons L."/>
            <person name="Fabre E."/>
            <person name="Fairhead C."/>
            <person name="Ferry-Dumazet H."/>
            <person name="Groppi A."/>
            <person name="Hantraye F."/>
            <person name="Hennequin C."/>
            <person name="Jauniaux N."/>
            <person name="Joyet P."/>
            <person name="Kachouri R."/>
            <person name="Kerrest A."/>
            <person name="Koszul R."/>
            <person name="Lemaire M."/>
            <person name="Lesur I."/>
            <person name="Ma L."/>
            <person name="Muller H."/>
            <person name="Nicaud J.M."/>
            <person name="Nikolski M."/>
            <person name="Oztas S."/>
            <person name="Ozier-Kalogeropoulos O."/>
            <person name="Pellenz S."/>
            <person name="Potier S."/>
            <person name="Richard G.F."/>
            <person name="Straub M.L."/>
            <person name="Suleau A."/>
            <person name="Swennene D."/>
            <person name="Tekaia F."/>
            <person name="Wesolowski-Louvel M."/>
            <person name="Westhof E."/>
            <person name="Wirth B."/>
            <person name="Zeniou-Meyer M."/>
            <person name="Zivanovic I."/>
            <person name="Bolotin-Fukuhara M."/>
            <person name="Thierry A."/>
            <person name="Bouchier C."/>
            <person name="Caudron B."/>
            <person name="Scarpelli C."/>
            <person name="Gaillardin C."/>
            <person name="Weissenbach J."/>
            <person name="Wincker P."/>
            <person name="Souciet J.L."/>
        </authorList>
    </citation>
    <scope>NUCLEOTIDE SEQUENCE [LARGE SCALE GENOMIC DNA]</scope>
    <source>
        <strain evidence="2">ATCC 36239 / CBS 767 / BCRC 21394 / JCM 1990 / NBRC 0083 / IGC 2968</strain>
    </source>
</reference>
<dbReference type="KEGG" id="dha:DEHA2A12408g"/>
<dbReference type="AlphaFoldDB" id="B5RSV1"/>
<proteinExistence type="predicted"/>
<dbReference type="HOGENOM" id="CLU_2867612_0_0_1"/>
<organism evidence="1 2">
    <name type="scientific">Debaryomyces hansenii (strain ATCC 36239 / CBS 767 / BCRC 21394 / JCM 1990 / NBRC 0083 / IGC 2968)</name>
    <name type="common">Yeast</name>
    <name type="synonym">Torulaspora hansenii</name>
    <dbReference type="NCBI Taxonomy" id="284592"/>
    <lineage>
        <taxon>Eukaryota</taxon>
        <taxon>Fungi</taxon>
        <taxon>Dikarya</taxon>
        <taxon>Ascomycota</taxon>
        <taxon>Saccharomycotina</taxon>
        <taxon>Pichiomycetes</taxon>
        <taxon>Debaryomycetaceae</taxon>
        <taxon>Debaryomyces</taxon>
    </lineage>
</organism>
<gene>
    <name evidence="1" type="ordered locus">DEHA2A12408g</name>
</gene>
<dbReference type="InParanoid" id="B5RSV1"/>